<dbReference type="SUPFAM" id="SSF52540">
    <property type="entry name" value="P-loop containing nucleoside triphosphate hydrolases"/>
    <property type="match status" value="1"/>
</dbReference>
<dbReference type="InterPro" id="IPR003724">
    <property type="entry name" value="CblAdoTrfase_CobA"/>
</dbReference>
<comment type="caution">
    <text evidence="1">The sequence shown here is derived from an EMBL/GenBank/DDBJ whole genome shotgun (WGS) entry which is preliminary data.</text>
</comment>
<gene>
    <name evidence="1" type="ORF">S06H3_10753</name>
</gene>
<dbReference type="GO" id="GO:0005524">
    <property type="term" value="F:ATP binding"/>
    <property type="evidence" value="ECO:0007669"/>
    <property type="project" value="InterPro"/>
</dbReference>
<dbReference type="PANTHER" id="PTHR46638:SF1">
    <property type="entry name" value="CORRINOID ADENOSYLTRANSFERASE"/>
    <property type="match status" value="1"/>
</dbReference>
<dbReference type="GO" id="GO:0009236">
    <property type="term" value="P:cobalamin biosynthetic process"/>
    <property type="evidence" value="ECO:0007669"/>
    <property type="project" value="InterPro"/>
</dbReference>
<proteinExistence type="predicted"/>
<dbReference type="Pfam" id="PF02572">
    <property type="entry name" value="CobA_CobO_BtuR"/>
    <property type="match status" value="1"/>
</dbReference>
<evidence type="ECO:0000313" key="1">
    <source>
        <dbReference type="EMBL" id="GAI10552.1"/>
    </source>
</evidence>
<dbReference type="PIRSF" id="PIRSF015617">
    <property type="entry name" value="Adensltrnsf_CobA"/>
    <property type="match status" value="1"/>
</dbReference>
<name>X1KTZ4_9ZZZZ</name>
<protein>
    <recommendedName>
        <fullName evidence="2">Cob(I)yrinic acid a,c-diamide adenosyltransferase</fullName>
    </recommendedName>
</protein>
<dbReference type="CDD" id="cd00561">
    <property type="entry name" value="CobA_ACA"/>
    <property type="match status" value="1"/>
</dbReference>
<dbReference type="Gene3D" id="3.40.50.300">
    <property type="entry name" value="P-loop containing nucleotide triphosphate hydrolases"/>
    <property type="match status" value="1"/>
</dbReference>
<dbReference type="EMBL" id="BARV01005053">
    <property type="protein sequence ID" value="GAI10552.1"/>
    <property type="molecule type" value="Genomic_DNA"/>
</dbReference>
<dbReference type="InterPro" id="IPR027417">
    <property type="entry name" value="P-loop_NTPase"/>
</dbReference>
<reference evidence="1" key="1">
    <citation type="journal article" date="2014" name="Front. Microbiol.">
        <title>High frequency of phylogenetically diverse reductive dehalogenase-homologous genes in deep subseafloor sedimentary metagenomes.</title>
        <authorList>
            <person name="Kawai M."/>
            <person name="Futagami T."/>
            <person name="Toyoda A."/>
            <person name="Takaki Y."/>
            <person name="Nishi S."/>
            <person name="Hori S."/>
            <person name="Arai W."/>
            <person name="Tsubouchi T."/>
            <person name="Morono Y."/>
            <person name="Uchiyama I."/>
            <person name="Ito T."/>
            <person name="Fujiyama A."/>
            <person name="Inagaki F."/>
            <person name="Takami H."/>
        </authorList>
    </citation>
    <scope>NUCLEOTIDE SEQUENCE</scope>
    <source>
        <strain evidence="1">Expedition CK06-06</strain>
    </source>
</reference>
<dbReference type="PANTHER" id="PTHR46638">
    <property type="entry name" value="CORRINOID ADENOSYLTRANSFERASE"/>
    <property type="match status" value="1"/>
</dbReference>
<evidence type="ECO:0008006" key="2">
    <source>
        <dbReference type="Google" id="ProtNLM"/>
    </source>
</evidence>
<accession>X1KTZ4</accession>
<sequence>MSSSRKRLKEGLVQVYFGRGKGKTTAAIGQGVRATGHGFKVYMIQFMKGNYKYGEVDAIKGISNFDLKQFGSPELISEPSKFDKDEGKKALDFAKEIIMSDDYDIVILDEVGVAISMNVITVEPVLELIENKPEKVELILTGGPKMHPKIKEMADLVTEMRMIKHYYSSKGITARHGIEY</sequence>
<dbReference type="GO" id="GO:0008817">
    <property type="term" value="F:corrinoid adenosyltransferase activity"/>
    <property type="evidence" value="ECO:0007669"/>
    <property type="project" value="InterPro"/>
</dbReference>
<organism evidence="1">
    <name type="scientific">marine sediment metagenome</name>
    <dbReference type="NCBI Taxonomy" id="412755"/>
    <lineage>
        <taxon>unclassified sequences</taxon>
        <taxon>metagenomes</taxon>
        <taxon>ecological metagenomes</taxon>
    </lineage>
</organism>
<dbReference type="AlphaFoldDB" id="X1KTZ4"/>